<keyword evidence="12 15" id="KW-0449">Lipoprotein</keyword>
<evidence type="ECO:0000256" key="5">
    <source>
        <dbReference type="ARBA" id="ARBA00022448"/>
    </source>
</evidence>
<keyword evidence="16" id="KW-1185">Reference proteome</keyword>
<evidence type="ECO:0000256" key="2">
    <source>
        <dbReference type="ARBA" id="ARBA00009696"/>
    </source>
</evidence>
<dbReference type="OrthoDB" id="9797618at2"/>
<evidence type="ECO:0000256" key="10">
    <source>
        <dbReference type="ARBA" id="ARBA00023186"/>
    </source>
</evidence>
<dbReference type="SUPFAM" id="SSF89392">
    <property type="entry name" value="Prokaryotic lipoproteins and lipoprotein localization factors"/>
    <property type="match status" value="1"/>
</dbReference>
<dbReference type="Gene3D" id="2.50.20.10">
    <property type="entry name" value="Lipoprotein localisation LolA/LolB/LppX"/>
    <property type="match status" value="1"/>
</dbReference>
<dbReference type="GO" id="GO:0009279">
    <property type="term" value="C:cell outer membrane"/>
    <property type="evidence" value="ECO:0007669"/>
    <property type="project" value="UniProtKB-SubCell"/>
</dbReference>
<sequence length="210" mass="23596">MVCWLLPPSPAWRKRIAACLMASVLAACSSLPTPPLSQTASPVAQQRMQRLAAVQQFSLEAKLAVQYNGKGYTARLEWQHDSEQDHMRIFSPLGQQVALIHRTAQSVTLTDQRGQQHQANDVASLTERLLGWRLPLTGLSQWILGIPHPASPFQASYLDSGNPATLVQDNWQIDYENYQAVTLNGTTEQLPHTTRLQQQDVRLKLVIQHW</sequence>
<evidence type="ECO:0000256" key="13">
    <source>
        <dbReference type="HAMAP-Rule" id="MF_00233"/>
    </source>
</evidence>
<keyword evidence="11 13" id="KW-0998">Cell outer membrane</keyword>
<keyword evidence="8 13" id="KW-0472">Membrane</keyword>
<reference evidence="16" key="1">
    <citation type="submission" date="2016-10" db="EMBL/GenBank/DDBJ databases">
        <authorList>
            <person name="Varghese N."/>
            <person name="Submissions S."/>
        </authorList>
    </citation>
    <scope>NUCLEOTIDE SEQUENCE [LARGE SCALE GENOMIC DNA]</scope>
    <source>
        <strain evidence="16">CBMB127</strain>
    </source>
</reference>
<proteinExistence type="inferred from homology"/>
<keyword evidence="7 13" id="KW-0653">Protein transport</keyword>
<feature type="chain" id="PRO_5011438353" description="Outer-membrane lipoprotein LolB" evidence="14">
    <location>
        <begin position="30"/>
        <end position="210"/>
    </location>
</feature>
<evidence type="ECO:0000256" key="6">
    <source>
        <dbReference type="ARBA" id="ARBA00022729"/>
    </source>
</evidence>
<dbReference type="RefSeq" id="WP_091469919.1">
    <property type="nucleotide sequence ID" value="NZ_FNFX01000001.1"/>
</dbReference>
<dbReference type="GO" id="GO:0044874">
    <property type="term" value="P:lipoprotein localization to outer membrane"/>
    <property type="evidence" value="ECO:0007669"/>
    <property type="project" value="UniProtKB-UniRule"/>
</dbReference>
<keyword evidence="10 13" id="KW-0143">Chaperone</keyword>
<dbReference type="NCBIfam" id="TIGR00548">
    <property type="entry name" value="lolB"/>
    <property type="match status" value="1"/>
</dbReference>
<keyword evidence="9" id="KW-0564">Palmitate</keyword>
<dbReference type="InterPro" id="IPR029046">
    <property type="entry name" value="LolA/LolB/LppX"/>
</dbReference>
<evidence type="ECO:0000256" key="11">
    <source>
        <dbReference type="ARBA" id="ARBA00023237"/>
    </source>
</evidence>
<protein>
    <recommendedName>
        <fullName evidence="4 13">Outer-membrane lipoprotein LolB</fullName>
    </recommendedName>
</protein>
<evidence type="ECO:0000256" key="12">
    <source>
        <dbReference type="ARBA" id="ARBA00023288"/>
    </source>
</evidence>
<feature type="signal peptide" evidence="14">
    <location>
        <begin position="1"/>
        <end position="29"/>
    </location>
</feature>
<evidence type="ECO:0000256" key="8">
    <source>
        <dbReference type="ARBA" id="ARBA00023136"/>
    </source>
</evidence>
<dbReference type="Pfam" id="PF03550">
    <property type="entry name" value="LolB"/>
    <property type="match status" value="1"/>
</dbReference>
<comment type="similarity">
    <text evidence="2 13">Belongs to the LolB family.</text>
</comment>
<evidence type="ECO:0000256" key="7">
    <source>
        <dbReference type="ARBA" id="ARBA00022927"/>
    </source>
</evidence>
<evidence type="ECO:0000256" key="14">
    <source>
        <dbReference type="SAM" id="SignalP"/>
    </source>
</evidence>
<dbReference type="GO" id="GO:0015031">
    <property type="term" value="P:protein transport"/>
    <property type="evidence" value="ECO:0007669"/>
    <property type="project" value="UniProtKB-KW"/>
</dbReference>
<comment type="subunit">
    <text evidence="3 13">Monomer.</text>
</comment>
<name>A0A1G9A4I9_9PROT</name>
<keyword evidence="6 14" id="KW-0732">Signal</keyword>
<dbReference type="Proteomes" id="UP000198629">
    <property type="component" value="Unassembled WGS sequence"/>
</dbReference>
<comment type="subcellular location">
    <subcellularLocation>
        <location evidence="1">Cell outer membrane</location>
        <topology evidence="1">Lipid-anchor</topology>
    </subcellularLocation>
</comment>
<organism evidence="15 16">
    <name type="scientific">Methylophilus rhizosphaerae</name>
    <dbReference type="NCBI Taxonomy" id="492660"/>
    <lineage>
        <taxon>Bacteria</taxon>
        <taxon>Pseudomonadati</taxon>
        <taxon>Pseudomonadota</taxon>
        <taxon>Betaproteobacteria</taxon>
        <taxon>Nitrosomonadales</taxon>
        <taxon>Methylophilaceae</taxon>
        <taxon>Methylophilus</taxon>
    </lineage>
</organism>
<evidence type="ECO:0000256" key="9">
    <source>
        <dbReference type="ARBA" id="ARBA00023139"/>
    </source>
</evidence>
<evidence type="ECO:0000256" key="4">
    <source>
        <dbReference type="ARBA" id="ARBA00016202"/>
    </source>
</evidence>
<evidence type="ECO:0000313" key="16">
    <source>
        <dbReference type="Proteomes" id="UP000198629"/>
    </source>
</evidence>
<comment type="function">
    <text evidence="13">Plays a critical role in the incorporation of lipoproteins in the outer membrane after they are released by the LolA protein.</text>
</comment>
<dbReference type="EMBL" id="FNFX01000001">
    <property type="protein sequence ID" value="SDK22299.1"/>
    <property type="molecule type" value="Genomic_DNA"/>
</dbReference>
<evidence type="ECO:0000313" key="15">
    <source>
        <dbReference type="EMBL" id="SDK22299.1"/>
    </source>
</evidence>
<evidence type="ECO:0000256" key="3">
    <source>
        <dbReference type="ARBA" id="ARBA00011245"/>
    </source>
</evidence>
<dbReference type="CDD" id="cd16326">
    <property type="entry name" value="LolB"/>
    <property type="match status" value="1"/>
</dbReference>
<evidence type="ECO:0000256" key="1">
    <source>
        <dbReference type="ARBA" id="ARBA00004459"/>
    </source>
</evidence>
<dbReference type="InterPro" id="IPR004565">
    <property type="entry name" value="OM_lipoprot_LolB"/>
</dbReference>
<keyword evidence="5 13" id="KW-0813">Transport</keyword>
<accession>A0A1G9A4I9</accession>
<dbReference type="HAMAP" id="MF_00233">
    <property type="entry name" value="LolB"/>
    <property type="match status" value="1"/>
</dbReference>
<gene>
    <name evidence="13" type="primary">lolB</name>
    <name evidence="15" type="ORF">SAMN05192566_0686</name>
</gene>
<dbReference type="AlphaFoldDB" id="A0A1G9A4I9"/>
<dbReference type="STRING" id="492660.SAMN05192566_0686"/>